<evidence type="ECO:0000313" key="4">
    <source>
        <dbReference type="Proteomes" id="UP001152607"/>
    </source>
</evidence>
<feature type="chain" id="PRO_5040815315" description="DNase I-like protein" evidence="2">
    <location>
        <begin position="22"/>
        <end position="625"/>
    </location>
</feature>
<dbReference type="OrthoDB" id="47488at2759"/>
<protein>
    <recommendedName>
        <fullName evidence="5">DNase I-like protein</fullName>
    </recommendedName>
</protein>
<sequence length="625" mass="66734">MSSSSLVRLCSLAATVAVSSALTIAEINGDKYLSPYNGQTVSNVSGIVTAKGPDGLWLRSDAERRQNFTTSESIYVFGRAFATNLTVGDAIVVGGQVQEYRSNKDYVYLTELSSPVLQSKGSSGNNVEPLIIGEDTAQPPSEQYSSLDGGDVFAVPNNVSLVSVANPVLNPKQYGMDFWESLSGELVKVRKPTAISKANNFGDTWVYGDWEVTGKNSRAGLTTVDKDANPEAIIIGSPLDGTKNPNATKLGDELEEITGVVTYAFGFYRILPTTAITVKNSQEPALPSATKLISEGKCNGLTFGAYNVENLFAESAHLPTIASHIVEYLNAPDFMFLQEVQDDNGPTNDDVVSANLTLSALTAAIAAAGGPNYTFTDIAPTKNQDGGAPGGNIRTAYLYDPSLIRLSKPNPGTSVDASEVLPGPTLKYNPGRIDPTNEAWTASRKPLVAQWELIGTNGTGQHTFFTVNVHFGSKGGSSSIQGDARPPANGGVEDRQAQAELTANFVKSILDIDPSARIITAGDFNEFAFVKPMTDYVALSGLQDLDQVAGIDQLERYTYLFDMNSQQLDHMYVSPAIAEAQTKAQYEHIHINTWPDKAGETSDHDPSVAKLDVCAPAAAAASYRV</sequence>
<organism evidence="3 4">
    <name type="scientific">Periconia digitata</name>
    <dbReference type="NCBI Taxonomy" id="1303443"/>
    <lineage>
        <taxon>Eukaryota</taxon>
        <taxon>Fungi</taxon>
        <taxon>Dikarya</taxon>
        <taxon>Ascomycota</taxon>
        <taxon>Pezizomycotina</taxon>
        <taxon>Dothideomycetes</taxon>
        <taxon>Pleosporomycetidae</taxon>
        <taxon>Pleosporales</taxon>
        <taxon>Massarineae</taxon>
        <taxon>Periconiaceae</taxon>
        <taxon>Periconia</taxon>
    </lineage>
</organism>
<proteinExistence type="predicted"/>
<name>A0A9W4U1T0_9PLEO</name>
<dbReference type="InterPro" id="IPR036691">
    <property type="entry name" value="Endo/exonu/phosph_ase_sf"/>
</dbReference>
<dbReference type="SUPFAM" id="SSF56219">
    <property type="entry name" value="DNase I-like"/>
    <property type="match status" value="1"/>
</dbReference>
<dbReference type="Gene3D" id="3.60.10.10">
    <property type="entry name" value="Endonuclease/exonuclease/phosphatase"/>
    <property type="match status" value="1"/>
</dbReference>
<dbReference type="Proteomes" id="UP001152607">
    <property type="component" value="Unassembled WGS sequence"/>
</dbReference>
<comment type="caution">
    <text evidence="3">The sequence shown here is derived from an EMBL/GenBank/DDBJ whole genome shotgun (WGS) entry which is preliminary data.</text>
</comment>
<gene>
    <name evidence="3" type="ORF">PDIGIT_LOCUS301</name>
</gene>
<reference evidence="3" key="1">
    <citation type="submission" date="2023-01" db="EMBL/GenBank/DDBJ databases">
        <authorList>
            <person name="Van Ghelder C."/>
            <person name="Rancurel C."/>
        </authorList>
    </citation>
    <scope>NUCLEOTIDE SEQUENCE</scope>
    <source>
        <strain evidence="3">CNCM I-4278</strain>
    </source>
</reference>
<evidence type="ECO:0000256" key="2">
    <source>
        <dbReference type="SAM" id="SignalP"/>
    </source>
</evidence>
<dbReference type="EMBL" id="CAOQHR010000001">
    <property type="protein sequence ID" value="CAI6233309.1"/>
    <property type="molecule type" value="Genomic_DNA"/>
</dbReference>
<keyword evidence="4" id="KW-1185">Reference proteome</keyword>
<dbReference type="AlphaFoldDB" id="A0A9W4U1T0"/>
<keyword evidence="2" id="KW-0732">Signal</keyword>
<feature type="region of interest" description="Disordered" evidence="1">
    <location>
        <begin position="410"/>
        <end position="434"/>
    </location>
</feature>
<dbReference type="PANTHER" id="PTHR42834:SF1">
    <property type="entry name" value="ENDONUCLEASE_EXONUCLEASE_PHOSPHATASE FAMILY PROTEIN (AFU_ORTHOLOGUE AFUA_3G09210)"/>
    <property type="match status" value="1"/>
</dbReference>
<evidence type="ECO:0000313" key="3">
    <source>
        <dbReference type="EMBL" id="CAI6233309.1"/>
    </source>
</evidence>
<evidence type="ECO:0008006" key="5">
    <source>
        <dbReference type="Google" id="ProtNLM"/>
    </source>
</evidence>
<accession>A0A9W4U1T0</accession>
<evidence type="ECO:0000256" key="1">
    <source>
        <dbReference type="SAM" id="MobiDB-lite"/>
    </source>
</evidence>
<dbReference type="PANTHER" id="PTHR42834">
    <property type="entry name" value="ENDONUCLEASE/EXONUCLEASE/PHOSPHATASE FAMILY PROTEIN (AFU_ORTHOLOGUE AFUA_3G09210)"/>
    <property type="match status" value="1"/>
</dbReference>
<feature type="signal peptide" evidence="2">
    <location>
        <begin position="1"/>
        <end position="21"/>
    </location>
</feature>